<dbReference type="EMBL" id="CP040602">
    <property type="protein sequence ID" value="QCU89338.1"/>
    <property type="molecule type" value="Genomic_DNA"/>
</dbReference>
<dbReference type="InterPro" id="IPR003607">
    <property type="entry name" value="HD/PDEase_dom"/>
</dbReference>
<protein>
    <submittedName>
        <fullName evidence="3">HD domain-containing protein</fullName>
    </submittedName>
</protein>
<feature type="domain" description="HD-GYP" evidence="2">
    <location>
        <begin position="196"/>
        <end position="392"/>
    </location>
</feature>
<sequence length="392" mass="43846">MNLSNQVNLHQLETYFIESKRSIAGSIILSFGIVYILYTLSVPLYISLIWFAAILTTSLVRLKLSKHFLIHIKPAAKSTENLSLANLIVLTITSLVWSSAYIALMYYGDNSFDLIAILILIGFIGSSIFSAGAYLPFYLALNLIPTVIAFVYYFNQANHIVPVTAPLILLAILFIFSSAYRYAEQVRATETNHLTLQQAKNDIIKVLGSAGEYRDEDTGNHILRMSHSCYLLAKEIGIDEERAREIESASTLHDVGKIGIPDKILLKPGPLDDAEREIMNDHTAIGYKILDAVDSPVIDLAKIITMTHHEKWDGSGYPHGLQGEQIPIEGRIAAICDVFDALTSERPYKKPWSHQDAAQYLLDHKGTHFDPKLVESFINILPEIISYRLSKP</sequence>
<dbReference type="SMART" id="SM00471">
    <property type="entry name" value="HDc"/>
    <property type="match status" value="1"/>
</dbReference>
<accession>A0A4P9K3D2</accession>
<dbReference type="SUPFAM" id="SSF109604">
    <property type="entry name" value="HD-domain/PDEase-like"/>
    <property type="match status" value="1"/>
</dbReference>
<keyword evidence="4" id="KW-1185">Reference proteome</keyword>
<dbReference type="CDD" id="cd00077">
    <property type="entry name" value="HDc"/>
    <property type="match status" value="1"/>
</dbReference>
<feature type="transmembrane region" description="Helical" evidence="1">
    <location>
        <begin position="160"/>
        <end position="180"/>
    </location>
</feature>
<dbReference type="PANTHER" id="PTHR45228">
    <property type="entry name" value="CYCLIC DI-GMP PHOSPHODIESTERASE TM_0186-RELATED"/>
    <property type="match status" value="1"/>
</dbReference>
<dbReference type="PROSITE" id="PS51832">
    <property type="entry name" value="HD_GYP"/>
    <property type="match status" value="1"/>
</dbReference>
<evidence type="ECO:0000313" key="3">
    <source>
        <dbReference type="EMBL" id="QCU89338.1"/>
    </source>
</evidence>
<reference evidence="3 4" key="1">
    <citation type="submission" date="2019-05" db="EMBL/GenBank/DDBJ databases">
        <title>Thiomicrorhabdus sediminis sp. nov, a novel sulfur-oxidizing bacterium isolated from coastal sediment.</title>
        <authorList>
            <person name="Liu X."/>
        </authorList>
    </citation>
    <scope>NUCLEOTIDE SEQUENCE [LARGE SCALE GENOMIC DNA]</scope>
    <source>
        <strain evidence="3 4">G1</strain>
    </source>
</reference>
<dbReference type="InterPro" id="IPR052020">
    <property type="entry name" value="Cyclic_di-GMP/3'3'-cGAMP_PDE"/>
</dbReference>
<keyword evidence="1" id="KW-0812">Transmembrane</keyword>
<name>A0A4P9K3D2_9GAMM</name>
<dbReference type="Proteomes" id="UP000304864">
    <property type="component" value="Chromosome"/>
</dbReference>
<feature type="transmembrane region" description="Helical" evidence="1">
    <location>
        <begin position="84"/>
        <end position="106"/>
    </location>
</feature>
<dbReference type="AlphaFoldDB" id="A0A4P9K3D2"/>
<dbReference type="Gene3D" id="1.10.3210.10">
    <property type="entry name" value="Hypothetical protein af1432"/>
    <property type="match status" value="1"/>
</dbReference>
<dbReference type="Pfam" id="PF13487">
    <property type="entry name" value="HD_5"/>
    <property type="match status" value="1"/>
</dbReference>
<proteinExistence type="predicted"/>
<dbReference type="PANTHER" id="PTHR45228:SF1">
    <property type="entry name" value="CYCLIC DI-GMP PHOSPHODIESTERASE TM_0186"/>
    <property type="match status" value="1"/>
</dbReference>
<keyword evidence="1" id="KW-0472">Membrane</keyword>
<feature type="transmembrane region" description="Helical" evidence="1">
    <location>
        <begin position="21"/>
        <end position="38"/>
    </location>
</feature>
<evidence type="ECO:0000259" key="2">
    <source>
        <dbReference type="PROSITE" id="PS51832"/>
    </source>
</evidence>
<dbReference type="RefSeq" id="WP_138563601.1">
    <property type="nucleotide sequence ID" value="NZ_CP040602.1"/>
</dbReference>
<feature type="transmembrane region" description="Helical" evidence="1">
    <location>
        <begin position="44"/>
        <end position="64"/>
    </location>
</feature>
<gene>
    <name evidence="3" type="ORF">FE785_01170</name>
</gene>
<dbReference type="KEGG" id="thig:FE785_01170"/>
<dbReference type="GO" id="GO:0008081">
    <property type="term" value="F:phosphoric diester hydrolase activity"/>
    <property type="evidence" value="ECO:0007669"/>
    <property type="project" value="UniProtKB-ARBA"/>
</dbReference>
<evidence type="ECO:0000256" key="1">
    <source>
        <dbReference type="SAM" id="Phobius"/>
    </source>
</evidence>
<dbReference type="OrthoDB" id="9816273at2"/>
<organism evidence="3 4">
    <name type="scientific">Thiomicrorhabdus sediminis</name>
    <dbReference type="NCBI Taxonomy" id="2580412"/>
    <lineage>
        <taxon>Bacteria</taxon>
        <taxon>Pseudomonadati</taxon>
        <taxon>Pseudomonadota</taxon>
        <taxon>Gammaproteobacteria</taxon>
        <taxon>Thiotrichales</taxon>
        <taxon>Piscirickettsiaceae</taxon>
        <taxon>Thiomicrorhabdus</taxon>
    </lineage>
</organism>
<feature type="transmembrane region" description="Helical" evidence="1">
    <location>
        <begin position="137"/>
        <end position="154"/>
    </location>
</feature>
<evidence type="ECO:0000313" key="4">
    <source>
        <dbReference type="Proteomes" id="UP000304864"/>
    </source>
</evidence>
<dbReference type="InterPro" id="IPR037522">
    <property type="entry name" value="HD_GYP_dom"/>
</dbReference>
<feature type="transmembrane region" description="Helical" evidence="1">
    <location>
        <begin position="112"/>
        <end position="130"/>
    </location>
</feature>
<keyword evidence="1" id="KW-1133">Transmembrane helix</keyword>